<dbReference type="PANTHER" id="PTHR43248:SF29">
    <property type="entry name" value="TRIPEPTIDYL AMINOPEPTIDASE"/>
    <property type="match status" value="1"/>
</dbReference>
<dbReference type="Gene3D" id="3.40.50.1820">
    <property type="entry name" value="alpha/beta hydrolase"/>
    <property type="match status" value="1"/>
</dbReference>
<sequence>MRTTMTWMTTIVLATAAITAVSGAATGSGPQWAPCPADGVPLECATVRVPVDWARPGGPAIGLQVARLRATGERAGSVFTDPGGPGESGVDFLARFAGRFGDRLRRSYDIVSWDPRGIGASHPITCPPGSDRELAELPVPGTVAERLRFERAAAGWATACRRRTGPLFDHVDTLSTARDLDRLRALLGEAKIKYAGFSYGTRIGLFYADLFPGRVDRMAVDAVVDPQSDNADFYDGATRALEQAFTDYHAGCATRATCPIADLTADRSRSWLRPLVAASSELGNLVPGYLRSPQAWPALDDLLRRLRAGTWQPSGEPTFGGESYHAVQCLDLPEHRTARQVMADAGRAGSRYPLFGRMTAATVLCGQWPVPPAYRPHPIHATGSGPILVVGTTHDTATPYDWAVSAAKNLDNGRLLTQEATRHGGYGSNPCVTAAIDDLLVDGVLPPAGKVCTA</sequence>
<evidence type="ECO:0000256" key="4">
    <source>
        <dbReference type="SAM" id="SignalP"/>
    </source>
</evidence>
<dbReference type="InterPro" id="IPR051601">
    <property type="entry name" value="Serine_prot/Carboxylest_S33"/>
</dbReference>
<dbReference type="STRING" id="35752.SAMN05421541_10416"/>
<keyword evidence="7" id="KW-1185">Reference proteome</keyword>
<feature type="domain" description="Peptidase S33 tripeptidyl aminopeptidase-like C-terminal" evidence="5">
    <location>
        <begin position="353"/>
        <end position="452"/>
    </location>
</feature>
<comment type="similarity">
    <text evidence="1">Belongs to the peptidase S33 family.</text>
</comment>
<dbReference type="InterPro" id="IPR013595">
    <property type="entry name" value="Pept_S33_TAP-like_C"/>
</dbReference>
<dbReference type="EMBL" id="FONV01000004">
    <property type="protein sequence ID" value="SFE84772.1"/>
    <property type="molecule type" value="Genomic_DNA"/>
</dbReference>
<dbReference type="PANTHER" id="PTHR43248">
    <property type="entry name" value="2-SUCCINYL-6-HYDROXY-2,4-CYCLOHEXADIENE-1-CARBOXYLATE SYNTHASE"/>
    <property type="match status" value="1"/>
</dbReference>
<protein>
    <submittedName>
        <fullName evidence="6">Alpha/beta hydrolase fold</fullName>
    </submittedName>
</protein>
<evidence type="ECO:0000256" key="2">
    <source>
        <dbReference type="ARBA" id="ARBA00022729"/>
    </source>
</evidence>
<accession>A0A1I2DVR9</accession>
<evidence type="ECO:0000256" key="1">
    <source>
        <dbReference type="ARBA" id="ARBA00010088"/>
    </source>
</evidence>
<feature type="chain" id="PRO_5011446967" evidence="4">
    <location>
        <begin position="25"/>
        <end position="454"/>
    </location>
</feature>
<name>A0A1I2DVR9_9ACTN</name>
<dbReference type="Proteomes" id="UP000199645">
    <property type="component" value="Unassembled WGS sequence"/>
</dbReference>
<reference evidence="6 7" key="1">
    <citation type="submission" date="2016-10" db="EMBL/GenBank/DDBJ databases">
        <authorList>
            <person name="de Groot N.N."/>
        </authorList>
    </citation>
    <scope>NUCLEOTIDE SEQUENCE [LARGE SCALE GENOMIC DNA]</scope>
    <source>
        <strain evidence="6 7">DSM 43019</strain>
    </source>
</reference>
<gene>
    <name evidence="6" type="ORF">SAMN05421541_10416</name>
</gene>
<evidence type="ECO:0000256" key="3">
    <source>
        <dbReference type="ARBA" id="ARBA00022801"/>
    </source>
</evidence>
<organism evidence="6 7">
    <name type="scientific">Actinoplanes philippinensis</name>
    <dbReference type="NCBI Taxonomy" id="35752"/>
    <lineage>
        <taxon>Bacteria</taxon>
        <taxon>Bacillati</taxon>
        <taxon>Actinomycetota</taxon>
        <taxon>Actinomycetes</taxon>
        <taxon>Micromonosporales</taxon>
        <taxon>Micromonosporaceae</taxon>
        <taxon>Actinoplanes</taxon>
    </lineage>
</organism>
<dbReference type="InterPro" id="IPR029058">
    <property type="entry name" value="AB_hydrolase_fold"/>
</dbReference>
<dbReference type="SUPFAM" id="SSF53474">
    <property type="entry name" value="alpha/beta-Hydrolases"/>
    <property type="match status" value="1"/>
</dbReference>
<dbReference type="GO" id="GO:0016787">
    <property type="term" value="F:hydrolase activity"/>
    <property type="evidence" value="ECO:0007669"/>
    <property type="project" value="UniProtKB-KW"/>
</dbReference>
<evidence type="ECO:0000313" key="7">
    <source>
        <dbReference type="Proteomes" id="UP000199645"/>
    </source>
</evidence>
<keyword evidence="2 4" id="KW-0732">Signal</keyword>
<dbReference type="AlphaFoldDB" id="A0A1I2DVR9"/>
<dbReference type="Pfam" id="PF08386">
    <property type="entry name" value="Abhydrolase_4"/>
    <property type="match status" value="1"/>
</dbReference>
<evidence type="ECO:0000313" key="6">
    <source>
        <dbReference type="EMBL" id="SFE84772.1"/>
    </source>
</evidence>
<feature type="signal peptide" evidence="4">
    <location>
        <begin position="1"/>
        <end position="24"/>
    </location>
</feature>
<evidence type="ECO:0000259" key="5">
    <source>
        <dbReference type="Pfam" id="PF08386"/>
    </source>
</evidence>
<keyword evidence="3 6" id="KW-0378">Hydrolase</keyword>
<proteinExistence type="inferred from homology"/>